<name>A0A8H5EXD0_9AGAR</name>
<dbReference type="EMBL" id="JAACJK010000220">
    <property type="protein sequence ID" value="KAF5315821.1"/>
    <property type="molecule type" value="Genomic_DNA"/>
</dbReference>
<evidence type="ECO:0008006" key="3">
    <source>
        <dbReference type="Google" id="ProtNLM"/>
    </source>
</evidence>
<organism evidence="1 2">
    <name type="scientific">Ephemerocybe angulata</name>
    <dbReference type="NCBI Taxonomy" id="980116"/>
    <lineage>
        <taxon>Eukaryota</taxon>
        <taxon>Fungi</taxon>
        <taxon>Dikarya</taxon>
        <taxon>Basidiomycota</taxon>
        <taxon>Agaricomycotina</taxon>
        <taxon>Agaricomycetes</taxon>
        <taxon>Agaricomycetidae</taxon>
        <taxon>Agaricales</taxon>
        <taxon>Agaricineae</taxon>
        <taxon>Psathyrellaceae</taxon>
        <taxon>Ephemerocybe</taxon>
    </lineage>
</organism>
<dbReference type="Proteomes" id="UP000541558">
    <property type="component" value="Unassembled WGS sequence"/>
</dbReference>
<sequence length="557" mass="63289">MSCAANEAQDDRAQPTRLVLDPNRQLNTATPVGRLPPGILAYIFLLVYPFPFYGRGRTPAGLALSHVCREWMAVATGPGCSTLWADFREYYHPELTNLMVSRSRDAPMTVLYFQPKVDDEEVLGYALDQIHRLRYVLVVNRDPDFDMEWVFSTFVHGAPMLQYLHIEACPAQWTRFPDNFLQGGAPYLCDLQLRNCNILWSQIPFSANLTNLLLWDHLDSERTWPTTEMLMEALKHMPLLRKIELRGILPSKGSFPPSPPYSRAVLQDLQTVTLWEPMPATVDFLECLSIPRSAMVDLWLTGSVEDATTIARLLANIRATLEDAEISRPTPLRTRRLEISFRIDGQCGEWVDDPGEYWNFDIWTQHGGRPSISVALDQGRLLDPTEFVAQFQAELDLAALEKLQFTEFESLPSPAWIAIFGQLPRLKAITVSCTCEFQDFFLAVSTKRPTQAGDTTATSRPTFYFAALETITLEHADFGSRPTRRTNLICIIHALKERSKTNPIKELRLERCPEFLRVHYELLKSADIDGLDLIWDEDECGELSYSDNSDSDSVSSE</sequence>
<evidence type="ECO:0000313" key="1">
    <source>
        <dbReference type="EMBL" id="KAF5315821.1"/>
    </source>
</evidence>
<accession>A0A8H5EXD0</accession>
<gene>
    <name evidence="1" type="ORF">D9611_004843</name>
</gene>
<proteinExistence type="predicted"/>
<reference evidence="1 2" key="1">
    <citation type="journal article" date="2020" name="ISME J.">
        <title>Uncovering the hidden diversity of litter-decomposition mechanisms in mushroom-forming fungi.</title>
        <authorList>
            <person name="Floudas D."/>
            <person name="Bentzer J."/>
            <person name="Ahren D."/>
            <person name="Johansson T."/>
            <person name="Persson P."/>
            <person name="Tunlid A."/>
        </authorList>
    </citation>
    <scope>NUCLEOTIDE SEQUENCE [LARGE SCALE GENOMIC DNA]</scope>
    <source>
        <strain evidence="1 2">CBS 175.51</strain>
    </source>
</reference>
<dbReference type="SUPFAM" id="SSF52047">
    <property type="entry name" value="RNI-like"/>
    <property type="match status" value="1"/>
</dbReference>
<protein>
    <recommendedName>
        <fullName evidence="3">F-box domain-containing protein</fullName>
    </recommendedName>
</protein>
<dbReference type="OrthoDB" id="3226575at2759"/>
<dbReference type="AlphaFoldDB" id="A0A8H5EXD0"/>
<keyword evidence="2" id="KW-1185">Reference proteome</keyword>
<evidence type="ECO:0000313" key="2">
    <source>
        <dbReference type="Proteomes" id="UP000541558"/>
    </source>
</evidence>
<comment type="caution">
    <text evidence="1">The sequence shown here is derived from an EMBL/GenBank/DDBJ whole genome shotgun (WGS) entry which is preliminary data.</text>
</comment>